<dbReference type="RefSeq" id="WP_308730774.1">
    <property type="nucleotide sequence ID" value="NZ_JAJEQN010000001.1"/>
</dbReference>
<evidence type="ECO:0000313" key="3">
    <source>
        <dbReference type="Proteomes" id="UP001198200"/>
    </source>
</evidence>
<name>A0AAE3E0X1_9FIRM</name>
<evidence type="ECO:0000256" key="1">
    <source>
        <dbReference type="SAM" id="Phobius"/>
    </source>
</evidence>
<organism evidence="2 3">
    <name type="scientific">Anthropogastromicrobium aceti</name>
    <dbReference type="NCBI Taxonomy" id="2981768"/>
    <lineage>
        <taxon>Bacteria</taxon>
        <taxon>Bacillati</taxon>
        <taxon>Bacillota</taxon>
        <taxon>Clostridia</taxon>
        <taxon>Lachnospirales</taxon>
        <taxon>Lachnospiraceae</taxon>
        <taxon>Anthropogastromicrobium</taxon>
    </lineage>
</organism>
<proteinExistence type="predicted"/>
<dbReference type="EMBL" id="JAJEQN010000001">
    <property type="protein sequence ID" value="MCC2220057.1"/>
    <property type="molecule type" value="Genomic_DNA"/>
</dbReference>
<dbReference type="AlphaFoldDB" id="A0AAE3E0X1"/>
<keyword evidence="3" id="KW-1185">Reference proteome</keyword>
<reference evidence="2 3" key="1">
    <citation type="submission" date="2021-10" db="EMBL/GenBank/DDBJ databases">
        <title>Anaerobic single-cell dispensing facilitates the cultivation of human gut bacteria.</title>
        <authorList>
            <person name="Afrizal A."/>
        </authorList>
    </citation>
    <scope>NUCLEOTIDE SEQUENCE [LARGE SCALE GENOMIC DNA]</scope>
    <source>
        <strain evidence="2 3">CLA-AA-H224</strain>
    </source>
</reference>
<accession>A0AAE3E0X1</accession>
<dbReference type="Proteomes" id="UP001198200">
    <property type="component" value="Unassembled WGS sequence"/>
</dbReference>
<evidence type="ECO:0000313" key="2">
    <source>
        <dbReference type="EMBL" id="MCC2220057.1"/>
    </source>
</evidence>
<feature type="transmembrane region" description="Helical" evidence="1">
    <location>
        <begin position="30"/>
        <end position="49"/>
    </location>
</feature>
<feature type="transmembrane region" description="Helical" evidence="1">
    <location>
        <begin position="182"/>
        <end position="202"/>
    </location>
</feature>
<feature type="transmembrane region" description="Helical" evidence="1">
    <location>
        <begin position="61"/>
        <end position="79"/>
    </location>
</feature>
<keyword evidence="1" id="KW-1133">Transmembrane helix</keyword>
<keyword evidence="1" id="KW-0472">Membrane</keyword>
<evidence type="ECO:0008006" key="4">
    <source>
        <dbReference type="Google" id="ProtNLM"/>
    </source>
</evidence>
<gene>
    <name evidence="2" type="ORF">LKD48_00135</name>
</gene>
<keyword evidence="1" id="KW-0812">Transmembrane</keyword>
<comment type="caution">
    <text evidence="2">The sequence shown here is derived from an EMBL/GenBank/DDBJ whole genome shotgun (WGS) entry which is preliminary data.</text>
</comment>
<sequence>MYQVDCSVLLDGKKFYEMSIWNMYCRKKSYVFLTAVMYAFSMLMISSALPQILTGTNNTAIINGGMGFVLLVLVVYMNYNHISRFKRASKNEEWLKKTGKHIRITKEQIVNYRIEAQEERKYEWSQVLGAYNRKEEIVLCTKKDEQIMTLDKSKLSESEMKFITDIIDERHLWRTSMPIRTVYLMFGAITFVGVAWIVQAILKVM</sequence>
<protein>
    <recommendedName>
        <fullName evidence="4">YcxB-like protein domain-containing protein</fullName>
    </recommendedName>
</protein>